<organism evidence="2 3">
    <name type="scientific">Nitrosomonas marina</name>
    <dbReference type="NCBI Taxonomy" id="917"/>
    <lineage>
        <taxon>Bacteria</taxon>
        <taxon>Pseudomonadati</taxon>
        <taxon>Pseudomonadota</taxon>
        <taxon>Betaproteobacteria</taxon>
        <taxon>Nitrosomonadales</taxon>
        <taxon>Nitrosomonadaceae</taxon>
        <taxon>Nitrosomonas</taxon>
    </lineage>
</organism>
<dbReference type="PANTHER" id="PTHR22572">
    <property type="entry name" value="SUGAR-1-PHOSPHATE GUANYL TRANSFERASE"/>
    <property type="match status" value="1"/>
</dbReference>
<dbReference type="EMBL" id="FOCP01000007">
    <property type="protein sequence ID" value="SEN09493.1"/>
    <property type="molecule type" value="Genomic_DNA"/>
</dbReference>
<dbReference type="Pfam" id="PF00483">
    <property type="entry name" value="NTP_transferase"/>
    <property type="match status" value="1"/>
</dbReference>
<dbReference type="NCBIfam" id="NF045761">
    <property type="entry name" value="NAMPUrTaseMurU"/>
    <property type="match status" value="1"/>
</dbReference>
<sequence>MAVIRSGELVTLSESVPYRAMILAAGRGERMRPLTDAQPKPLLRAGGRRLIEYQISSLADSGFRHIVINHAYLGAMIEDALGRGDQYGVRIAYSPEKKVLETAGGIANALLLLTGEDCNRPFMVVNADVYCEFDYATLLPILQTMHRSAPAQLAHLVLVDNPPHHDSGDFKLKQGKVALTGENRLTFSGIGIYHPLLFKDVIPGIPVKLAPILHTAIDNACVTGEYFPGTWLDIGTPDRLMQLDRLMYTRHANSGQSC</sequence>
<proteinExistence type="predicted"/>
<dbReference type="AlphaFoldDB" id="A0A1H8DQK0"/>
<protein>
    <submittedName>
        <fullName evidence="2">MurNAc alpha-1-phosphate uridylyltransferase</fullName>
    </submittedName>
</protein>
<evidence type="ECO:0000313" key="3">
    <source>
        <dbReference type="Proteomes" id="UP000199459"/>
    </source>
</evidence>
<dbReference type="InterPro" id="IPR050486">
    <property type="entry name" value="Mannose-1P_guanyltransferase"/>
</dbReference>
<accession>A0A1H8DQK0</accession>
<dbReference type="InterPro" id="IPR005835">
    <property type="entry name" value="NTP_transferase_dom"/>
</dbReference>
<dbReference type="InterPro" id="IPR054790">
    <property type="entry name" value="MurU"/>
</dbReference>
<dbReference type="STRING" id="917.SAMN05216326_13819"/>
<reference evidence="2 3" key="1">
    <citation type="submission" date="2016-10" db="EMBL/GenBank/DDBJ databases">
        <authorList>
            <person name="de Groot N.N."/>
        </authorList>
    </citation>
    <scope>NUCLEOTIDE SEQUENCE [LARGE SCALE GENOMIC DNA]</scope>
    <source>
        <strain evidence="2 3">Nm22</strain>
    </source>
</reference>
<gene>
    <name evidence="2" type="ORF">SAMN05216325_107140</name>
</gene>
<keyword evidence="2" id="KW-0548">Nucleotidyltransferase</keyword>
<feature type="domain" description="Nucleotidyl transferase" evidence="1">
    <location>
        <begin position="20"/>
        <end position="140"/>
    </location>
</feature>
<keyword evidence="2" id="KW-0808">Transferase</keyword>
<name>A0A1H8DQK0_9PROT</name>
<evidence type="ECO:0000313" key="2">
    <source>
        <dbReference type="EMBL" id="SEN09493.1"/>
    </source>
</evidence>
<evidence type="ECO:0000259" key="1">
    <source>
        <dbReference type="Pfam" id="PF00483"/>
    </source>
</evidence>
<dbReference type="GO" id="GO:0016779">
    <property type="term" value="F:nucleotidyltransferase activity"/>
    <property type="evidence" value="ECO:0007669"/>
    <property type="project" value="UniProtKB-KW"/>
</dbReference>
<dbReference type="Proteomes" id="UP000199459">
    <property type="component" value="Unassembled WGS sequence"/>
</dbReference>
<dbReference type="SUPFAM" id="SSF53448">
    <property type="entry name" value="Nucleotide-diphospho-sugar transferases"/>
    <property type="match status" value="1"/>
</dbReference>
<dbReference type="Gene3D" id="3.90.550.10">
    <property type="entry name" value="Spore Coat Polysaccharide Biosynthesis Protein SpsA, Chain A"/>
    <property type="match status" value="1"/>
</dbReference>
<dbReference type="InterPro" id="IPR029044">
    <property type="entry name" value="Nucleotide-diphossugar_trans"/>
</dbReference>
<dbReference type="CDD" id="cd06422">
    <property type="entry name" value="NTP_transferase_like_1"/>
    <property type="match status" value="1"/>
</dbReference>